<evidence type="ECO:0000256" key="1">
    <source>
        <dbReference type="SAM" id="Phobius"/>
    </source>
</evidence>
<dbReference type="KEGG" id="sus:Acid_4817"/>
<dbReference type="AlphaFoldDB" id="Q01X39"/>
<proteinExistence type="predicted"/>
<keyword evidence="1" id="KW-0812">Transmembrane</keyword>
<protein>
    <recommendedName>
        <fullName evidence="3">Transmembrane protein</fullName>
    </recommendedName>
</protein>
<sequence>MRRLHLIVGVTAVIAFLITGQLMRHHSPPMTALSDAVRLMHRSRHIYILAAGLLNLILGLYWQRRPRGWQFALQTAGSAFLVLAPLLLVVAFAVEPDRGFHEETLWSHAGLYSLFAGSMLHSVANAVFRQSARIAKKS</sequence>
<dbReference type="EMBL" id="CP000473">
    <property type="protein sequence ID" value="ABJ85776.1"/>
    <property type="molecule type" value="Genomic_DNA"/>
</dbReference>
<dbReference type="HOGENOM" id="CLU_1853905_0_0_0"/>
<keyword evidence="1" id="KW-1133">Transmembrane helix</keyword>
<organism evidence="2">
    <name type="scientific">Solibacter usitatus (strain Ellin6076)</name>
    <dbReference type="NCBI Taxonomy" id="234267"/>
    <lineage>
        <taxon>Bacteria</taxon>
        <taxon>Pseudomonadati</taxon>
        <taxon>Acidobacteriota</taxon>
        <taxon>Terriglobia</taxon>
        <taxon>Bryobacterales</taxon>
        <taxon>Solibacteraceae</taxon>
        <taxon>Candidatus Solibacter</taxon>
    </lineage>
</organism>
<evidence type="ECO:0000313" key="2">
    <source>
        <dbReference type="EMBL" id="ABJ85776.1"/>
    </source>
</evidence>
<accession>Q01X39</accession>
<reference evidence="2" key="1">
    <citation type="submission" date="2006-10" db="EMBL/GenBank/DDBJ databases">
        <title>Complete sequence of Solibacter usitatus Ellin6076.</title>
        <authorList>
            <consortium name="US DOE Joint Genome Institute"/>
            <person name="Copeland A."/>
            <person name="Lucas S."/>
            <person name="Lapidus A."/>
            <person name="Barry K."/>
            <person name="Detter J.C."/>
            <person name="Glavina del Rio T."/>
            <person name="Hammon N."/>
            <person name="Israni S."/>
            <person name="Dalin E."/>
            <person name="Tice H."/>
            <person name="Pitluck S."/>
            <person name="Thompson L.S."/>
            <person name="Brettin T."/>
            <person name="Bruce D."/>
            <person name="Han C."/>
            <person name="Tapia R."/>
            <person name="Gilna P."/>
            <person name="Schmutz J."/>
            <person name="Larimer F."/>
            <person name="Land M."/>
            <person name="Hauser L."/>
            <person name="Kyrpides N."/>
            <person name="Mikhailova N."/>
            <person name="Janssen P.H."/>
            <person name="Kuske C.R."/>
            <person name="Richardson P."/>
        </authorList>
    </citation>
    <scope>NUCLEOTIDE SEQUENCE</scope>
    <source>
        <strain evidence="2">Ellin6076</strain>
    </source>
</reference>
<gene>
    <name evidence="2" type="ordered locus">Acid_4817</name>
</gene>
<feature type="transmembrane region" description="Helical" evidence="1">
    <location>
        <begin position="106"/>
        <end position="128"/>
    </location>
</feature>
<keyword evidence="1" id="KW-0472">Membrane</keyword>
<dbReference type="InParanoid" id="Q01X39"/>
<feature type="transmembrane region" description="Helical" evidence="1">
    <location>
        <begin position="75"/>
        <end position="94"/>
    </location>
</feature>
<name>Q01X39_SOLUE</name>
<evidence type="ECO:0008006" key="3">
    <source>
        <dbReference type="Google" id="ProtNLM"/>
    </source>
</evidence>
<feature type="transmembrane region" description="Helical" evidence="1">
    <location>
        <begin position="46"/>
        <end position="63"/>
    </location>
</feature>